<comment type="caution">
    <text evidence="2">The sequence shown here is derived from an EMBL/GenBank/DDBJ whole genome shotgun (WGS) entry which is preliminary data.</text>
</comment>
<proteinExistence type="predicted"/>
<evidence type="ECO:0000313" key="2">
    <source>
        <dbReference type="EMBL" id="RKP47104.1"/>
    </source>
</evidence>
<protein>
    <submittedName>
        <fullName evidence="2">Uncharacterized protein</fullName>
    </submittedName>
</protein>
<gene>
    <name evidence="2" type="ORF">D7S86_23430</name>
</gene>
<keyword evidence="3" id="KW-1185">Reference proteome</keyword>
<dbReference type="AlphaFoldDB" id="A0A494XG94"/>
<feature type="transmembrane region" description="Helical" evidence="1">
    <location>
        <begin position="27"/>
        <end position="45"/>
    </location>
</feature>
<organism evidence="2 3">
    <name type="scientific">Pararobbsia silviterrae</name>
    <dbReference type="NCBI Taxonomy" id="1792498"/>
    <lineage>
        <taxon>Bacteria</taxon>
        <taxon>Pseudomonadati</taxon>
        <taxon>Pseudomonadota</taxon>
        <taxon>Betaproteobacteria</taxon>
        <taxon>Burkholderiales</taxon>
        <taxon>Burkholderiaceae</taxon>
        <taxon>Pararobbsia</taxon>
    </lineage>
</organism>
<keyword evidence="1" id="KW-1133">Transmembrane helix</keyword>
<dbReference type="Proteomes" id="UP000270342">
    <property type="component" value="Unassembled WGS sequence"/>
</dbReference>
<keyword evidence="1" id="KW-0472">Membrane</keyword>
<dbReference type="EMBL" id="RBZU01000013">
    <property type="protein sequence ID" value="RKP47104.1"/>
    <property type="molecule type" value="Genomic_DNA"/>
</dbReference>
<evidence type="ECO:0000313" key="3">
    <source>
        <dbReference type="Proteomes" id="UP000270342"/>
    </source>
</evidence>
<name>A0A494XG94_9BURK</name>
<evidence type="ECO:0000256" key="1">
    <source>
        <dbReference type="SAM" id="Phobius"/>
    </source>
</evidence>
<keyword evidence="1" id="KW-0812">Transmembrane</keyword>
<sequence>MSMLTHVYWFPAKTSGWGWGIPVRWEGWAVLAVYVMLLVAAGAVFRPDRHRVRFLLSVVVISAALVAVCWLTGEPPHWRS</sequence>
<feature type="transmembrane region" description="Helical" evidence="1">
    <location>
        <begin position="52"/>
        <end position="73"/>
    </location>
</feature>
<accession>A0A494XG94</accession>
<reference evidence="2 3" key="1">
    <citation type="submission" date="2018-10" db="EMBL/GenBank/DDBJ databases">
        <title>Robbsia sp. DHC34, isolated from soil.</title>
        <authorList>
            <person name="Gao Z.-H."/>
            <person name="Qiu L.-H."/>
        </authorList>
    </citation>
    <scope>NUCLEOTIDE SEQUENCE [LARGE SCALE GENOMIC DNA]</scope>
    <source>
        <strain evidence="2 3">DHC34</strain>
    </source>
</reference>